<sequence length="294" mass="31062">MTTTGSPKPTTTPTAPAFTATPATPAAKSRTIELPGGLPLTIQEFGENTEGTAVLVLHAGSGPRTVAGFSAALSEHVYVITPIHPGFDGTARPDGFDSVADLATAYLDLLDALDLTGVMVVGNSVGGWIASEMALRDNHRRIGSLVLVNAVGIHAYKQENRVVDVRTLDPADLGKLSFANAAFRPDFSTFSDEQRAAAAANQRTLAVYGGEHFVFDPKLRARLHRVSLPVLVVWGEQDGVAPLGYGRGFARAFPHGRFAPIPEAGHFPQLEQTGATLAAISDFVDQVVKPDEQG</sequence>
<dbReference type="PANTHER" id="PTHR43194">
    <property type="entry name" value="HYDROLASE ALPHA/BETA FOLD FAMILY"/>
    <property type="match status" value="1"/>
</dbReference>
<comment type="caution">
    <text evidence="3">The sequence shown here is derived from an EMBL/GenBank/DDBJ whole genome shotgun (WGS) entry which is preliminary data.</text>
</comment>
<dbReference type="InterPro" id="IPR000073">
    <property type="entry name" value="AB_hydrolase_1"/>
</dbReference>
<evidence type="ECO:0000259" key="2">
    <source>
        <dbReference type="Pfam" id="PF12697"/>
    </source>
</evidence>
<name>A0A941EVB0_9ACTN</name>
<accession>A0A941EVB0</accession>
<organism evidence="3 4">
    <name type="scientific">Actinospica durhamensis</name>
    <dbReference type="NCBI Taxonomy" id="1508375"/>
    <lineage>
        <taxon>Bacteria</taxon>
        <taxon>Bacillati</taxon>
        <taxon>Actinomycetota</taxon>
        <taxon>Actinomycetes</taxon>
        <taxon>Catenulisporales</taxon>
        <taxon>Actinospicaceae</taxon>
        <taxon>Actinospica</taxon>
    </lineage>
</organism>
<dbReference type="InterPro" id="IPR029058">
    <property type="entry name" value="AB_hydrolase_fold"/>
</dbReference>
<feature type="domain" description="AB hydrolase-1" evidence="2">
    <location>
        <begin position="54"/>
        <end position="278"/>
    </location>
</feature>
<feature type="region of interest" description="Disordered" evidence="1">
    <location>
        <begin position="1"/>
        <end position="26"/>
    </location>
</feature>
<dbReference type="AlphaFoldDB" id="A0A941EVB0"/>
<dbReference type="SUPFAM" id="SSF53474">
    <property type="entry name" value="alpha/beta-Hydrolases"/>
    <property type="match status" value="1"/>
</dbReference>
<evidence type="ECO:0000313" key="3">
    <source>
        <dbReference type="EMBL" id="MBR7838955.1"/>
    </source>
</evidence>
<dbReference type="Proteomes" id="UP000675781">
    <property type="component" value="Unassembled WGS sequence"/>
</dbReference>
<evidence type="ECO:0000313" key="4">
    <source>
        <dbReference type="Proteomes" id="UP000675781"/>
    </source>
</evidence>
<dbReference type="PANTHER" id="PTHR43194:SF2">
    <property type="entry name" value="PEROXISOMAL MEMBRANE PROTEIN LPX1"/>
    <property type="match status" value="1"/>
</dbReference>
<dbReference type="EMBL" id="JAGSOG010000354">
    <property type="protein sequence ID" value="MBR7838955.1"/>
    <property type="molecule type" value="Genomic_DNA"/>
</dbReference>
<evidence type="ECO:0000256" key="1">
    <source>
        <dbReference type="SAM" id="MobiDB-lite"/>
    </source>
</evidence>
<protein>
    <submittedName>
        <fullName evidence="3">Alpha/beta hydrolase</fullName>
    </submittedName>
</protein>
<gene>
    <name evidence="3" type="ORF">KDL01_37150</name>
</gene>
<dbReference type="PRINTS" id="PR00111">
    <property type="entry name" value="ABHYDROLASE"/>
</dbReference>
<dbReference type="InterPro" id="IPR050228">
    <property type="entry name" value="Carboxylesterase_BioH"/>
</dbReference>
<proteinExistence type="predicted"/>
<dbReference type="GO" id="GO:0016787">
    <property type="term" value="F:hydrolase activity"/>
    <property type="evidence" value="ECO:0007669"/>
    <property type="project" value="UniProtKB-KW"/>
</dbReference>
<reference evidence="3" key="1">
    <citation type="submission" date="2021-04" db="EMBL/GenBank/DDBJ databases">
        <title>Genome based classification of Actinospica acidithermotolerans sp. nov., an actinobacterium isolated from an Indonesian hot spring.</title>
        <authorList>
            <person name="Kusuma A.B."/>
            <person name="Putra K.E."/>
            <person name="Nafisah S."/>
            <person name="Loh J."/>
            <person name="Nouioui I."/>
            <person name="Goodfellow M."/>
        </authorList>
    </citation>
    <scope>NUCLEOTIDE SEQUENCE</scope>
    <source>
        <strain evidence="3">CSCA 57</strain>
    </source>
</reference>
<keyword evidence="4" id="KW-1185">Reference proteome</keyword>
<keyword evidence="3" id="KW-0378">Hydrolase</keyword>
<dbReference type="Pfam" id="PF12697">
    <property type="entry name" value="Abhydrolase_6"/>
    <property type="match status" value="1"/>
</dbReference>
<dbReference type="Gene3D" id="3.40.50.1820">
    <property type="entry name" value="alpha/beta hydrolase"/>
    <property type="match status" value="1"/>
</dbReference>